<proteinExistence type="inferred from homology"/>
<feature type="transmembrane region" description="Helical" evidence="7">
    <location>
        <begin position="105"/>
        <end position="126"/>
    </location>
</feature>
<reference evidence="10" key="1">
    <citation type="submission" date="2016-12" db="EMBL/GenBank/DDBJ databases">
        <authorList>
            <person name="Gulvik C.A."/>
        </authorList>
    </citation>
    <scope>NUCLEOTIDE SEQUENCE [LARGE SCALE GENOMIC DNA]</scope>
    <source>
        <strain evidence="10">NED12-00049-6B</strain>
    </source>
</reference>
<feature type="transmembrane region" description="Helical" evidence="7">
    <location>
        <begin position="257"/>
        <end position="279"/>
    </location>
</feature>
<dbReference type="Proteomes" id="UP000186890">
    <property type="component" value="Unassembled WGS sequence"/>
</dbReference>
<comment type="caution">
    <text evidence="9">The sequence shown here is derived from an EMBL/GenBank/DDBJ whole genome shotgun (WGS) entry which is preliminary data.</text>
</comment>
<dbReference type="CDD" id="cd06261">
    <property type="entry name" value="TM_PBP2"/>
    <property type="match status" value="1"/>
</dbReference>
<dbReference type="PANTHER" id="PTHR30193">
    <property type="entry name" value="ABC TRANSPORTER PERMEASE PROTEIN"/>
    <property type="match status" value="1"/>
</dbReference>
<evidence type="ECO:0000256" key="3">
    <source>
        <dbReference type="ARBA" id="ARBA00022475"/>
    </source>
</evidence>
<dbReference type="GO" id="GO:0055085">
    <property type="term" value="P:transmembrane transport"/>
    <property type="evidence" value="ECO:0007669"/>
    <property type="project" value="InterPro"/>
</dbReference>
<dbReference type="AlphaFoldDB" id="A0A1Q8E8M4"/>
<dbReference type="PROSITE" id="PS50928">
    <property type="entry name" value="ABC_TM1"/>
    <property type="match status" value="1"/>
</dbReference>
<dbReference type="InterPro" id="IPR035906">
    <property type="entry name" value="MetI-like_sf"/>
</dbReference>
<protein>
    <submittedName>
        <fullName evidence="9">Glycerol-3-phosphate transporter permease</fullName>
    </submittedName>
</protein>
<evidence type="ECO:0000313" key="9">
    <source>
        <dbReference type="EMBL" id="OLF48137.1"/>
    </source>
</evidence>
<keyword evidence="2 7" id="KW-0813">Transport</keyword>
<dbReference type="RefSeq" id="WP_075104490.1">
    <property type="nucleotide sequence ID" value="NZ_MSJM01000003.1"/>
</dbReference>
<sequence>MKKMAKKMEPFLYLFPSMLLLASFTYFPFVQNIIDSLFIVNASGVRKAFVGFENYLLLFKNEQFIQAVFNTIKYALITIPCSLGIGLLLAIIARKKTKTSIIYEALFSLPMAVSLSVIAMIFQLMLNPNLGIVNKILGLDINWLKERLTALPSLIAMEIWLNIGFNFLFMLTAIRSIPEEILESSIIDGVNKVQLVYKIIIPCISPTLLFLLVSSIAKTMITSGLTLILTHGGPNGTTETIVSFIYRTAIVNQNYNVGYAASVVGFFITFLFVMISFVYEKKGVNY</sequence>
<evidence type="ECO:0000259" key="8">
    <source>
        <dbReference type="PROSITE" id="PS50928"/>
    </source>
</evidence>
<evidence type="ECO:0000256" key="6">
    <source>
        <dbReference type="ARBA" id="ARBA00023136"/>
    </source>
</evidence>
<dbReference type="OrthoDB" id="9787541at2"/>
<keyword evidence="3" id="KW-1003">Cell membrane</keyword>
<evidence type="ECO:0000256" key="5">
    <source>
        <dbReference type="ARBA" id="ARBA00022989"/>
    </source>
</evidence>
<name>A0A1Q8E8M4_9STRE</name>
<dbReference type="Gene3D" id="1.10.3720.10">
    <property type="entry name" value="MetI-like"/>
    <property type="match status" value="1"/>
</dbReference>
<dbReference type="SUPFAM" id="SSF161098">
    <property type="entry name" value="MetI-like"/>
    <property type="match status" value="1"/>
</dbReference>
<feature type="domain" description="ABC transmembrane type-1" evidence="8">
    <location>
        <begin position="68"/>
        <end position="276"/>
    </location>
</feature>
<dbReference type="InterPro" id="IPR051393">
    <property type="entry name" value="ABC_transporter_permease"/>
</dbReference>
<feature type="transmembrane region" description="Helical" evidence="7">
    <location>
        <begin position="154"/>
        <end position="174"/>
    </location>
</feature>
<feature type="transmembrane region" description="Helical" evidence="7">
    <location>
        <begin position="195"/>
        <end position="217"/>
    </location>
</feature>
<keyword evidence="10" id="KW-1185">Reference proteome</keyword>
<keyword evidence="4 7" id="KW-0812">Transmembrane</keyword>
<gene>
    <name evidence="9" type="ORF">BU202_03860</name>
</gene>
<evidence type="ECO:0000313" key="10">
    <source>
        <dbReference type="Proteomes" id="UP000186890"/>
    </source>
</evidence>
<accession>A0A1Q8E8M4</accession>
<dbReference type="InterPro" id="IPR000515">
    <property type="entry name" value="MetI-like"/>
</dbReference>
<evidence type="ECO:0000256" key="4">
    <source>
        <dbReference type="ARBA" id="ARBA00022692"/>
    </source>
</evidence>
<dbReference type="PANTHER" id="PTHR30193:SF37">
    <property type="entry name" value="INNER MEMBRANE ABC TRANSPORTER PERMEASE PROTEIN YCJO"/>
    <property type="match status" value="1"/>
</dbReference>
<organism evidence="9 10">
    <name type="scientific">Streptococcus cuniculi</name>
    <dbReference type="NCBI Taxonomy" id="1432788"/>
    <lineage>
        <taxon>Bacteria</taxon>
        <taxon>Bacillati</taxon>
        <taxon>Bacillota</taxon>
        <taxon>Bacilli</taxon>
        <taxon>Lactobacillales</taxon>
        <taxon>Streptococcaceae</taxon>
        <taxon>Streptococcus</taxon>
    </lineage>
</organism>
<evidence type="ECO:0000256" key="1">
    <source>
        <dbReference type="ARBA" id="ARBA00004651"/>
    </source>
</evidence>
<dbReference type="GO" id="GO:0005886">
    <property type="term" value="C:plasma membrane"/>
    <property type="evidence" value="ECO:0007669"/>
    <property type="project" value="UniProtKB-SubCell"/>
</dbReference>
<keyword evidence="5 7" id="KW-1133">Transmembrane helix</keyword>
<evidence type="ECO:0000256" key="2">
    <source>
        <dbReference type="ARBA" id="ARBA00022448"/>
    </source>
</evidence>
<comment type="subcellular location">
    <subcellularLocation>
        <location evidence="1 7">Cell membrane</location>
        <topology evidence="1 7">Multi-pass membrane protein</topology>
    </subcellularLocation>
</comment>
<comment type="similarity">
    <text evidence="7">Belongs to the binding-protein-dependent transport system permease family.</text>
</comment>
<dbReference type="Pfam" id="PF00528">
    <property type="entry name" value="BPD_transp_1"/>
    <property type="match status" value="1"/>
</dbReference>
<feature type="transmembrane region" description="Helical" evidence="7">
    <location>
        <begin position="74"/>
        <end position="93"/>
    </location>
</feature>
<feature type="transmembrane region" description="Helical" evidence="7">
    <location>
        <begin position="12"/>
        <end position="29"/>
    </location>
</feature>
<keyword evidence="6 7" id="KW-0472">Membrane</keyword>
<dbReference type="EMBL" id="MSJM01000003">
    <property type="protein sequence ID" value="OLF48137.1"/>
    <property type="molecule type" value="Genomic_DNA"/>
</dbReference>
<evidence type="ECO:0000256" key="7">
    <source>
        <dbReference type="RuleBase" id="RU363032"/>
    </source>
</evidence>